<organism evidence="1 2">
    <name type="scientific">Caenorhabditis japonica</name>
    <dbReference type="NCBI Taxonomy" id="281687"/>
    <lineage>
        <taxon>Eukaryota</taxon>
        <taxon>Metazoa</taxon>
        <taxon>Ecdysozoa</taxon>
        <taxon>Nematoda</taxon>
        <taxon>Chromadorea</taxon>
        <taxon>Rhabditida</taxon>
        <taxon>Rhabditina</taxon>
        <taxon>Rhabditomorpha</taxon>
        <taxon>Rhabditoidea</taxon>
        <taxon>Rhabditidae</taxon>
        <taxon>Peloderinae</taxon>
        <taxon>Caenorhabditis</taxon>
    </lineage>
</organism>
<dbReference type="EnsemblMetazoa" id="CJA07973.1">
    <property type="protein sequence ID" value="CJA07973.1"/>
    <property type="gene ID" value="WBGene00127177"/>
</dbReference>
<sequence>MSDAADDVQIVFDSKPYKQPDEGLMGKNIAIAEKEMFCHLKIPPIILPHWIPGAEDVEIINEMLKLRINEMFPGFCEVLHVPTLEGIIQHLHVPLLVRTNDAEMSGTTTATNFEII</sequence>
<accession>A0A8R1DNR7</accession>
<evidence type="ECO:0000313" key="2">
    <source>
        <dbReference type="Proteomes" id="UP000005237"/>
    </source>
</evidence>
<dbReference type="Proteomes" id="UP000005237">
    <property type="component" value="Unassembled WGS sequence"/>
</dbReference>
<protein>
    <submittedName>
        <fullName evidence="1">Uncharacterized protein</fullName>
    </submittedName>
</protein>
<evidence type="ECO:0000313" key="1">
    <source>
        <dbReference type="EnsemblMetazoa" id="CJA07973.1"/>
    </source>
</evidence>
<keyword evidence="2" id="KW-1185">Reference proteome</keyword>
<reference evidence="1" key="2">
    <citation type="submission" date="2022-06" db="UniProtKB">
        <authorList>
            <consortium name="EnsemblMetazoa"/>
        </authorList>
    </citation>
    <scope>IDENTIFICATION</scope>
    <source>
        <strain evidence="1">DF5081</strain>
    </source>
</reference>
<dbReference type="AlphaFoldDB" id="A0A8R1DNR7"/>
<name>A0A8R1DNR7_CAEJA</name>
<proteinExistence type="predicted"/>
<reference evidence="2" key="1">
    <citation type="submission" date="2010-08" db="EMBL/GenBank/DDBJ databases">
        <authorList>
            <consortium name="Caenorhabditis japonica Sequencing Consortium"/>
            <person name="Wilson R.K."/>
        </authorList>
    </citation>
    <scope>NUCLEOTIDE SEQUENCE [LARGE SCALE GENOMIC DNA]</scope>
    <source>
        <strain evidence="2">DF5081</strain>
    </source>
</reference>